<organism evidence="1 2">
    <name type="scientific">Favolaschia claudopus</name>
    <dbReference type="NCBI Taxonomy" id="2862362"/>
    <lineage>
        <taxon>Eukaryota</taxon>
        <taxon>Fungi</taxon>
        <taxon>Dikarya</taxon>
        <taxon>Basidiomycota</taxon>
        <taxon>Agaricomycotina</taxon>
        <taxon>Agaricomycetes</taxon>
        <taxon>Agaricomycetidae</taxon>
        <taxon>Agaricales</taxon>
        <taxon>Marasmiineae</taxon>
        <taxon>Mycenaceae</taxon>
        <taxon>Favolaschia</taxon>
    </lineage>
</organism>
<dbReference type="SUPFAM" id="SSF52047">
    <property type="entry name" value="RNI-like"/>
    <property type="match status" value="1"/>
</dbReference>
<dbReference type="Proteomes" id="UP001362999">
    <property type="component" value="Unassembled WGS sequence"/>
</dbReference>
<dbReference type="EMBL" id="JAWWNJ010000185">
    <property type="protein sequence ID" value="KAK6974359.1"/>
    <property type="molecule type" value="Genomic_DNA"/>
</dbReference>
<dbReference type="AlphaFoldDB" id="A0AAV9Z7H6"/>
<gene>
    <name evidence="1" type="ORF">R3P38DRAFT_3378688</name>
</gene>
<evidence type="ECO:0000313" key="2">
    <source>
        <dbReference type="Proteomes" id="UP001362999"/>
    </source>
</evidence>
<reference evidence="1 2" key="1">
    <citation type="journal article" date="2024" name="J Genomics">
        <title>Draft genome sequencing and assembly of Favolaschia claudopus CIRM-BRFM 2984 isolated from oak limbs.</title>
        <authorList>
            <person name="Navarro D."/>
            <person name="Drula E."/>
            <person name="Chaduli D."/>
            <person name="Cazenave R."/>
            <person name="Ahrendt S."/>
            <person name="Wang J."/>
            <person name="Lipzen A."/>
            <person name="Daum C."/>
            <person name="Barry K."/>
            <person name="Grigoriev I.V."/>
            <person name="Favel A."/>
            <person name="Rosso M.N."/>
            <person name="Martin F."/>
        </authorList>
    </citation>
    <scope>NUCLEOTIDE SEQUENCE [LARGE SCALE GENOMIC DNA]</scope>
    <source>
        <strain evidence="1 2">CIRM-BRFM 2984</strain>
    </source>
</reference>
<keyword evidence="2" id="KW-1185">Reference proteome</keyword>
<sequence>MCRVPQELVDEILHNLRDDIPALKRCSIAASMFFMTARSHIFRKLEVEPHAHPRSFRSCQQRYKFLITYPHLARLVQELCVIWTVPPAPKTQISRWEINFDLDDSDEEHDYLRFRSKDAKVVRKQLPLILNLLDLKKISLVASGSVKTYVIWSFLEEPLDHALSTLLRSQNLQSVHIRGAIFRSPRHLLSLLSTATCLRELSLSRILYSSPVDEWKSWPESEQWRPSLEILLLSEIGSHSLCECFVNSQIDLTHLHTLTIATDRDDSRNALMREVSNRVEHLKLQLRLVHDIVDLTVTTSQGRLDVATMFGLNLRSLHISTTYLYRLMNSFFHVCPRDSLLESLIFEGPACKNYDQLLDDTIELAVVHLRSLKKVEIRAVYLVSPGADSAMLSTHLRFSLPSLEKRATNQTPPGWE</sequence>
<protein>
    <recommendedName>
        <fullName evidence="3">F-box domain-containing protein</fullName>
    </recommendedName>
</protein>
<name>A0AAV9Z7H6_9AGAR</name>
<accession>A0AAV9Z7H6</accession>
<evidence type="ECO:0008006" key="3">
    <source>
        <dbReference type="Google" id="ProtNLM"/>
    </source>
</evidence>
<evidence type="ECO:0000313" key="1">
    <source>
        <dbReference type="EMBL" id="KAK6974359.1"/>
    </source>
</evidence>
<comment type="caution">
    <text evidence="1">The sequence shown here is derived from an EMBL/GenBank/DDBJ whole genome shotgun (WGS) entry which is preliminary data.</text>
</comment>
<proteinExistence type="predicted"/>